<evidence type="ECO:0000256" key="13">
    <source>
        <dbReference type="ARBA" id="ARBA00022842"/>
    </source>
</evidence>
<dbReference type="AlphaFoldDB" id="A0A3B1AR56"/>
<dbReference type="GO" id="GO:0042802">
    <property type="term" value="F:identical protein binding"/>
    <property type="evidence" value="ECO:0007669"/>
    <property type="project" value="UniProtKB-ARBA"/>
</dbReference>
<evidence type="ECO:0000256" key="1">
    <source>
        <dbReference type="ARBA" id="ARBA00000109"/>
    </source>
</evidence>
<dbReference type="GO" id="GO:0006397">
    <property type="term" value="P:mRNA processing"/>
    <property type="evidence" value="ECO:0007669"/>
    <property type="project" value="UniProtKB-KW"/>
</dbReference>
<protein>
    <recommendedName>
        <fullName evidence="4">ribonuclease III</fullName>
        <ecNumber evidence="4">3.1.26.3</ecNumber>
    </recommendedName>
</protein>
<keyword evidence="12 17" id="KW-0378">Hydrolase</keyword>
<dbReference type="Gene3D" id="3.30.160.20">
    <property type="match status" value="1"/>
</dbReference>
<gene>
    <name evidence="17" type="ORF">MNBD_ALPHA03-913</name>
</gene>
<keyword evidence="9" id="KW-0540">Nuclease</keyword>
<evidence type="ECO:0000256" key="11">
    <source>
        <dbReference type="ARBA" id="ARBA00022759"/>
    </source>
</evidence>
<evidence type="ECO:0000256" key="12">
    <source>
        <dbReference type="ARBA" id="ARBA00022801"/>
    </source>
</evidence>
<keyword evidence="14" id="KW-0694">RNA-binding</keyword>
<dbReference type="CDD" id="cd10845">
    <property type="entry name" value="DSRM_RNAse_III_family"/>
    <property type="match status" value="1"/>
</dbReference>
<dbReference type="CDD" id="cd00593">
    <property type="entry name" value="RIBOc"/>
    <property type="match status" value="1"/>
</dbReference>
<dbReference type="EMBL" id="UOFW01000240">
    <property type="protein sequence ID" value="VAX08439.1"/>
    <property type="molecule type" value="Genomic_DNA"/>
</dbReference>
<dbReference type="InterPro" id="IPR011907">
    <property type="entry name" value="RNase_III"/>
</dbReference>
<evidence type="ECO:0000256" key="10">
    <source>
        <dbReference type="ARBA" id="ARBA00022723"/>
    </source>
</evidence>
<dbReference type="InterPro" id="IPR000999">
    <property type="entry name" value="RNase_III_dom"/>
</dbReference>
<keyword evidence="6" id="KW-0698">rRNA processing</keyword>
<keyword evidence="7" id="KW-0507">mRNA processing</keyword>
<dbReference type="GO" id="GO:0046872">
    <property type="term" value="F:metal ion binding"/>
    <property type="evidence" value="ECO:0007669"/>
    <property type="project" value="UniProtKB-KW"/>
</dbReference>
<keyword evidence="5" id="KW-0963">Cytoplasm</keyword>
<evidence type="ECO:0000256" key="3">
    <source>
        <dbReference type="ARBA" id="ARBA00011738"/>
    </source>
</evidence>
<dbReference type="NCBIfam" id="TIGR02191">
    <property type="entry name" value="RNaseIII"/>
    <property type="match status" value="1"/>
</dbReference>
<evidence type="ECO:0000256" key="6">
    <source>
        <dbReference type="ARBA" id="ARBA00022552"/>
    </source>
</evidence>
<keyword evidence="8" id="KW-0819">tRNA processing</keyword>
<dbReference type="SMART" id="SM00535">
    <property type="entry name" value="RIBOc"/>
    <property type="match status" value="1"/>
</dbReference>
<dbReference type="PROSITE" id="PS00517">
    <property type="entry name" value="RNASE_3_1"/>
    <property type="match status" value="1"/>
</dbReference>
<comment type="subunit">
    <text evidence="3">Homodimer.</text>
</comment>
<dbReference type="InterPro" id="IPR036389">
    <property type="entry name" value="RNase_III_sf"/>
</dbReference>
<comment type="subcellular location">
    <subcellularLocation>
        <location evidence="2">Cytoplasm</location>
    </subcellularLocation>
</comment>
<dbReference type="PANTHER" id="PTHR14950:SF37">
    <property type="entry name" value="ENDORIBONUCLEASE DICER"/>
    <property type="match status" value="1"/>
</dbReference>
<keyword evidence="10" id="KW-0479">Metal-binding</keyword>
<dbReference type="GO" id="GO:0003723">
    <property type="term" value="F:RNA binding"/>
    <property type="evidence" value="ECO:0007669"/>
    <property type="project" value="UniProtKB-KW"/>
</dbReference>
<evidence type="ECO:0000256" key="14">
    <source>
        <dbReference type="ARBA" id="ARBA00022884"/>
    </source>
</evidence>
<dbReference type="HAMAP" id="MF_00104">
    <property type="entry name" value="RNase_III"/>
    <property type="match status" value="1"/>
</dbReference>
<dbReference type="Pfam" id="PF00035">
    <property type="entry name" value="dsrm"/>
    <property type="match status" value="1"/>
</dbReference>
<dbReference type="GO" id="GO:0006364">
    <property type="term" value="P:rRNA processing"/>
    <property type="evidence" value="ECO:0007669"/>
    <property type="project" value="UniProtKB-KW"/>
</dbReference>
<feature type="domain" description="DRBM" evidence="15">
    <location>
        <begin position="162"/>
        <end position="231"/>
    </location>
</feature>
<dbReference type="GO" id="GO:0005737">
    <property type="term" value="C:cytoplasm"/>
    <property type="evidence" value="ECO:0007669"/>
    <property type="project" value="UniProtKB-SubCell"/>
</dbReference>
<evidence type="ECO:0000256" key="9">
    <source>
        <dbReference type="ARBA" id="ARBA00022722"/>
    </source>
</evidence>
<keyword evidence="11" id="KW-0255">Endonuclease</keyword>
<dbReference type="FunFam" id="3.30.160.20:FF:000003">
    <property type="entry name" value="Ribonuclease 3"/>
    <property type="match status" value="1"/>
</dbReference>
<sequence length="235" mass="26553">MTVQSDIAGATGQYAALYEALGYRFKNPALLREALTHPSLEGGKQYQRLEFVGDRVVGLVVAEWLFEFYLKIDEGGLASRHTNLVRKETLAEVAVSMSLPEYILMAKSTEDNGGRQKATILADVCEAIIGAVHQDGGYENVRKLIRKFWKPYISHDTVARRDAKTRLQEWVQARHIPTPSYNVIERTGPAHEPYFTIEAQVMDMTPEFGKGKSKREAEQEAALKLLKRLESENKR</sequence>
<evidence type="ECO:0000256" key="2">
    <source>
        <dbReference type="ARBA" id="ARBA00004496"/>
    </source>
</evidence>
<dbReference type="FunFam" id="1.10.1520.10:FF:000001">
    <property type="entry name" value="Ribonuclease 3"/>
    <property type="match status" value="1"/>
</dbReference>
<accession>A0A3B1AR56</accession>
<dbReference type="SUPFAM" id="SSF69065">
    <property type="entry name" value="RNase III domain-like"/>
    <property type="match status" value="1"/>
</dbReference>
<evidence type="ECO:0000256" key="5">
    <source>
        <dbReference type="ARBA" id="ARBA00022490"/>
    </source>
</evidence>
<evidence type="ECO:0000259" key="16">
    <source>
        <dbReference type="PROSITE" id="PS50142"/>
    </source>
</evidence>
<comment type="catalytic activity">
    <reaction evidence="1">
        <text>Endonucleolytic cleavage to 5'-phosphomonoester.</text>
        <dbReference type="EC" id="3.1.26.3"/>
    </reaction>
</comment>
<keyword evidence="13" id="KW-0460">Magnesium</keyword>
<name>A0A3B1AR56_9ZZZZ</name>
<dbReference type="PROSITE" id="PS50142">
    <property type="entry name" value="RNASE_3_2"/>
    <property type="match status" value="1"/>
</dbReference>
<evidence type="ECO:0000256" key="4">
    <source>
        <dbReference type="ARBA" id="ARBA00012177"/>
    </source>
</evidence>
<evidence type="ECO:0000256" key="7">
    <source>
        <dbReference type="ARBA" id="ARBA00022664"/>
    </source>
</evidence>
<dbReference type="Pfam" id="PF14622">
    <property type="entry name" value="Ribonucleas_3_3"/>
    <property type="match status" value="1"/>
</dbReference>
<evidence type="ECO:0000313" key="17">
    <source>
        <dbReference type="EMBL" id="VAX08439.1"/>
    </source>
</evidence>
<dbReference type="GO" id="GO:0004525">
    <property type="term" value="F:ribonuclease III activity"/>
    <property type="evidence" value="ECO:0007669"/>
    <property type="project" value="UniProtKB-EC"/>
</dbReference>
<feature type="domain" description="RNase III" evidence="16">
    <location>
        <begin position="14"/>
        <end position="137"/>
    </location>
</feature>
<dbReference type="PANTHER" id="PTHR14950">
    <property type="entry name" value="DICER-RELATED"/>
    <property type="match status" value="1"/>
</dbReference>
<evidence type="ECO:0000256" key="8">
    <source>
        <dbReference type="ARBA" id="ARBA00022694"/>
    </source>
</evidence>
<dbReference type="InterPro" id="IPR014720">
    <property type="entry name" value="dsRBD_dom"/>
</dbReference>
<dbReference type="SMART" id="SM00358">
    <property type="entry name" value="DSRM"/>
    <property type="match status" value="1"/>
</dbReference>
<dbReference type="GO" id="GO:0008033">
    <property type="term" value="P:tRNA processing"/>
    <property type="evidence" value="ECO:0007669"/>
    <property type="project" value="UniProtKB-KW"/>
</dbReference>
<proteinExistence type="inferred from homology"/>
<evidence type="ECO:0000259" key="15">
    <source>
        <dbReference type="PROSITE" id="PS50137"/>
    </source>
</evidence>
<reference evidence="17" key="1">
    <citation type="submission" date="2018-06" db="EMBL/GenBank/DDBJ databases">
        <authorList>
            <person name="Zhirakovskaya E."/>
        </authorList>
    </citation>
    <scope>NUCLEOTIDE SEQUENCE</scope>
</reference>
<dbReference type="SUPFAM" id="SSF54768">
    <property type="entry name" value="dsRNA-binding domain-like"/>
    <property type="match status" value="1"/>
</dbReference>
<organism evidence="17">
    <name type="scientific">hydrothermal vent metagenome</name>
    <dbReference type="NCBI Taxonomy" id="652676"/>
    <lineage>
        <taxon>unclassified sequences</taxon>
        <taxon>metagenomes</taxon>
        <taxon>ecological metagenomes</taxon>
    </lineage>
</organism>
<dbReference type="Gene3D" id="1.10.1520.10">
    <property type="entry name" value="Ribonuclease III domain"/>
    <property type="match status" value="1"/>
</dbReference>
<dbReference type="PROSITE" id="PS50137">
    <property type="entry name" value="DS_RBD"/>
    <property type="match status" value="1"/>
</dbReference>
<dbReference type="EC" id="3.1.26.3" evidence="4"/>